<dbReference type="GO" id="GO:0043565">
    <property type="term" value="F:sequence-specific DNA binding"/>
    <property type="evidence" value="ECO:0007669"/>
    <property type="project" value="InterPro"/>
</dbReference>
<dbReference type="RefSeq" id="WP_101617957.1">
    <property type="nucleotide sequence ID" value="NZ_NMWU01000038.1"/>
</dbReference>
<dbReference type="PROSITE" id="PS01124">
    <property type="entry name" value="HTH_ARAC_FAMILY_2"/>
    <property type="match status" value="1"/>
</dbReference>
<dbReference type="PRINTS" id="PR00032">
    <property type="entry name" value="HTHARAC"/>
</dbReference>
<dbReference type="OrthoDB" id="3186094at2"/>
<dbReference type="GO" id="GO:0003700">
    <property type="term" value="F:DNA-binding transcription factor activity"/>
    <property type="evidence" value="ECO:0007669"/>
    <property type="project" value="InterPro"/>
</dbReference>
<gene>
    <name evidence="5" type="ORF">Uis1B_1946</name>
</gene>
<dbReference type="PANTHER" id="PTHR43280">
    <property type="entry name" value="ARAC-FAMILY TRANSCRIPTIONAL REGULATOR"/>
    <property type="match status" value="1"/>
</dbReference>
<dbReference type="Proteomes" id="UP000235050">
    <property type="component" value="Unassembled WGS sequence"/>
</dbReference>
<organism evidence="5 6">
    <name type="scientific">Bifidobacterium margollesii</name>
    <dbReference type="NCBI Taxonomy" id="2020964"/>
    <lineage>
        <taxon>Bacteria</taxon>
        <taxon>Bacillati</taxon>
        <taxon>Actinomycetota</taxon>
        <taxon>Actinomycetes</taxon>
        <taxon>Bifidobacteriales</taxon>
        <taxon>Bifidobacteriaceae</taxon>
        <taxon>Bifidobacterium</taxon>
    </lineage>
</organism>
<protein>
    <submittedName>
        <fullName evidence="5">Transcriptional regulator</fullName>
    </submittedName>
</protein>
<dbReference type="SUPFAM" id="SSF46689">
    <property type="entry name" value="Homeodomain-like"/>
    <property type="match status" value="2"/>
</dbReference>
<dbReference type="Gene3D" id="2.60.120.280">
    <property type="entry name" value="Regulatory protein AraC"/>
    <property type="match status" value="1"/>
</dbReference>
<dbReference type="InterPro" id="IPR018060">
    <property type="entry name" value="HTH_AraC"/>
</dbReference>
<dbReference type="InterPro" id="IPR020449">
    <property type="entry name" value="Tscrpt_reg_AraC-type_HTH"/>
</dbReference>
<dbReference type="SUPFAM" id="SSF51215">
    <property type="entry name" value="Regulatory protein AraC"/>
    <property type="match status" value="1"/>
</dbReference>
<reference evidence="5 6" key="1">
    <citation type="submission" date="2017-07" db="EMBL/GenBank/DDBJ databases">
        <title>Bifidobacterium novel species.</title>
        <authorList>
            <person name="Lugli G.A."/>
            <person name="Milani C."/>
            <person name="Duranti S."/>
            <person name="Mangifesta M."/>
        </authorList>
    </citation>
    <scope>NUCLEOTIDE SEQUENCE [LARGE SCALE GENOMIC DNA]</scope>
    <source>
        <strain evidence="6">Uis1B</strain>
    </source>
</reference>
<evidence type="ECO:0000313" key="6">
    <source>
        <dbReference type="Proteomes" id="UP000235050"/>
    </source>
</evidence>
<dbReference type="PANTHER" id="PTHR43280:SF2">
    <property type="entry name" value="HTH-TYPE TRANSCRIPTIONAL REGULATOR EXSA"/>
    <property type="match status" value="1"/>
</dbReference>
<comment type="caution">
    <text evidence="5">The sequence shown here is derived from an EMBL/GenBank/DDBJ whole genome shotgun (WGS) entry which is preliminary data.</text>
</comment>
<evidence type="ECO:0000256" key="2">
    <source>
        <dbReference type="ARBA" id="ARBA00023125"/>
    </source>
</evidence>
<feature type="domain" description="HTH araC/xylS-type" evidence="4">
    <location>
        <begin position="186"/>
        <end position="284"/>
    </location>
</feature>
<evidence type="ECO:0000256" key="1">
    <source>
        <dbReference type="ARBA" id="ARBA00023015"/>
    </source>
</evidence>
<sequence length="294" mass="34302">MNSEFISISCIPAPTFIEGDYVVFEPGDRHPDRNNLPYFILIVVTRGRLFISEDGRNMTVSPGESVILLPKHHHYSWKATAETTEYYWLHFAVISEWDAGPQPMPMRSSVEVPILHYHTPQPTLYLLRQRRIENPKALHALFDRLFATSTSQMQNNFWPTQQLFIDVLQTIQIVGEEETAPFRLARQVRRYLDDHFNETITSRKLSQVFHLHSSYIVRSFKSAMNMTPNEYLIAYRMEHAYKALANTDLPVQRVGSMVGYPNPSYFATQFRKRFGMAPSEVRLLHVMHEPRQEV</sequence>
<dbReference type="SMART" id="SM00342">
    <property type="entry name" value="HTH_ARAC"/>
    <property type="match status" value="1"/>
</dbReference>
<dbReference type="InterPro" id="IPR009057">
    <property type="entry name" value="Homeodomain-like_sf"/>
</dbReference>
<dbReference type="Pfam" id="PF02311">
    <property type="entry name" value="AraC_binding"/>
    <property type="match status" value="1"/>
</dbReference>
<keyword evidence="2" id="KW-0238">DNA-binding</keyword>
<dbReference type="AlphaFoldDB" id="A0A2N5J7M6"/>
<keyword evidence="6" id="KW-1185">Reference proteome</keyword>
<accession>A0A2N5J7M6</accession>
<dbReference type="InterPro" id="IPR037923">
    <property type="entry name" value="HTH-like"/>
</dbReference>
<dbReference type="EMBL" id="NMWU01000038">
    <property type="protein sequence ID" value="PLS30206.1"/>
    <property type="molecule type" value="Genomic_DNA"/>
</dbReference>
<proteinExistence type="predicted"/>
<dbReference type="Gene3D" id="1.10.10.60">
    <property type="entry name" value="Homeodomain-like"/>
    <property type="match status" value="2"/>
</dbReference>
<name>A0A2N5J7M6_9BIFI</name>
<dbReference type="Pfam" id="PF12833">
    <property type="entry name" value="HTH_18"/>
    <property type="match status" value="1"/>
</dbReference>
<evidence type="ECO:0000259" key="4">
    <source>
        <dbReference type="PROSITE" id="PS01124"/>
    </source>
</evidence>
<keyword evidence="3" id="KW-0804">Transcription</keyword>
<keyword evidence="1" id="KW-0805">Transcription regulation</keyword>
<evidence type="ECO:0000256" key="3">
    <source>
        <dbReference type="ARBA" id="ARBA00023163"/>
    </source>
</evidence>
<evidence type="ECO:0000313" key="5">
    <source>
        <dbReference type="EMBL" id="PLS30206.1"/>
    </source>
</evidence>
<dbReference type="InterPro" id="IPR003313">
    <property type="entry name" value="AraC-bd"/>
</dbReference>